<dbReference type="InterPro" id="IPR036866">
    <property type="entry name" value="RibonucZ/Hydroxyglut_hydro"/>
</dbReference>
<proteinExistence type="predicted"/>
<dbReference type="PANTHER" id="PTHR23131:SF0">
    <property type="entry name" value="ENDORIBONUCLEASE LACTB2"/>
    <property type="match status" value="1"/>
</dbReference>
<dbReference type="InterPro" id="IPR001279">
    <property type="entry name" value="Metallo-B-lactamas"/>
</dbReference>
<dbReference type="Pfam" id="PF17778">
    <property type="entry name" value="WHD_BLACT"/>
    <property type="match status" value="1"/>
</dbReference>
<dbReference type="SUPFAM" id="SSF56281">
    <property type="entry name" value="Metallo-hydrolase/oxidoreductase"/>
    <property type="match status" value="1"/>
</dbReference>
<dbReference type="InterPro" id="IPR050662">
    <property type="entry name" value="Sec-metab_biosynth-thioest"/>
</dbReference>
<evidence type="ECO:0000313" key="3">
    <source>
        <dbReference type="Proteomes" id="UP000241447"/>
    </source>
</evidence>
<dbReference type="SMART" id="SM00849">
    <property type="entry name" value="Lactamase_B"/>
    <property type="match status" value="1"/>
</dbReference>
<dbReference type="KEGG" id="cbak:DA792_07225"/>
<organism evidence="2 3">
    <name type="scientific">Celeribacter baekdonensis</name>
    <dbReference type="NCBI Taxonomy" id="875171"/>
    <lineage>
        <taxon>Bacteria</taxon>
        <taxon>Pseudomonadati</taxon>
        <taxon>Pseudomonadota</taxon>
        <taxon>Alphaproteobacteria</taxon>
        <taxon>Rhodobacterales</taxon>
        <taxon>Roseobacteraceae</taxon>
        <taxon>Celeribacter</taxon>
    </lineage>
</organism>
<dbReference type="Pfam" id="PF00753">
    <property type="entry name" value="Lactamase_B"/>
    <property type="match status" value="1"/>
</dbReference>
<dbReference type="GO" id="GO:0016787">
    <property type="term" value="F:hydrolase activity"/>
    <property type="evidence" value="ECO:0007669"/>
    <property type="project" value="UniProtKB-KW"/>
</dbReference>
<dbReference type="RefSeq" id="WP_107719365.1">
    <property type="nucleotide sequence ID" value="NZ_CP028475.1"/>
</dbReference>
<dbReference type="InterPro" id="IPR036388">
    <property type="entry name" value="WH-like_DNA-bd_sf"/>
</dbReference>
<name>A0A2R4M1G3_9RHOB</name>
<accession>A0A2R4M1G3</accession>
<dbReference type="Proteomes" id="UP000241447">
    <property type="component" value="Chromosome"/>
</dbReference>
<evidence type="ECO:0000313" key="2">
    <source>
        <dbReference type="EMBL" id="AVW90902.1"/>
    </source>
</evidence>
<dbReference type="EMBL" id="CP028475">
    <property type="protein sequence ID" value="AVW90902.1"/>
    <property type="molecule type" value="Genomic_DNA"/>
</dbReference>
<dbReference type="CDD" id="cd16278">
    <property type="entry name" value="metallo-hydrolase-like_MBL-fold"/>
    <property type="match status" value="1"/>
</dbReference>
<evidence type="ECO:0000259" key="1">
    <source>
        <dbReference type="SMART" id="SM00849"/>
    </source>
</evidence>
<dbReference type="InterPro" id="IPR041516">
    <property type="entry name" value="LACTB2_WH"/>
</dbReference>
<feature type="domain" description="Metallo-beta-lactamase" evidence="1">
    <location>
        <begin position="30"/>
        <end position="211"/>
    </location>
</feature>
<dbReference type="AlphaFoldDB" id="A0A2R4M1G3"/>
<dbReference type="Gene3D" id="1.10.10.10">
    <property type="entry name" value="Winged helix-like DNA-binding domain superfamily/Winged helix DNA-binding domain"/>
    <property type="match status" value="1"/>
</dbReference>
<dbReference type="PANTHER" id="PTHR23131">
    <property type="entry name" value="ENDORIBONUCLEASE LACTB2"/>
    <property type="match status" value="1"/>
</dbReference>
<dbReference type="Gene3D" id="3.60.15.10">
    <property type="entry name" value="Ribonuclease Z/Hydroxyacylglutathione hydrolase-like"/>
    <property type="match status" value="1"/>
</dbReference>
<reference evidence="2 3" key="1">
    <citation type="submission" date="2018-03" db="EMBL/GenBank/DDBJ databases">
        <title>The Complete Genome of Celeribacter baekdonensis strain LH4, a Thiosulfate-Oxidizing Alphaproteobacterium Isolated from Gulf of Mexico Continental Slope Sediments.</title>
        <authorList>
            <person name="Flood B.E."/>
            <person name="Bailey J.V."/>
            <person name="Leprich D."/>
        </authorList>
    </citation>
    <scope>NUCLEOTIDE SEQUENCE [LARGE SCALE GENOMIC DNA]</scope>
    <source>
        <strain evidence="2 3">LH4</strain>
    </source>
</reference>
<dbReference type="OrthoDB" id="9788263at2"/>
<protein>
    <submittedName>
        <fullName evidence="2">MBL fold metallo-hydrolase</fullName>
    </submittedName>
</protein>
<keyword evidence="2" id="KW-0378">Hydrolase</keyword>
<gene>
    <name evidence="2" type="ORF">DA792_07225</name>
</gene>
<sequence length="298" mass="31833">MDPRPDTLTQLDDAVIRILAPNPSPMTYWGTNTYVLGTGNARVLIDPGPDDASHRQAILNALPHGTRLSHILVTHAHVDHSAGARALAKETGAPVFAFGDAQAGRAAHMDALARNGLLAGGEGLDHSFVPDERVPHNTVLDTPAGAIKALHTPGHMGNHLCFGFRDTVFSGDLVMGWSSSLISPPDGDAAAFRDSCALLMTHAPAQLLPGHGAPVKAPRERIQFLLLHRGAREAQILRALADTPMDLTTLTRAVYTDLPHSHLPIAARNTLAHLIDLEQQNRISATPKLSETATFSVR</sequence>